<keyword evidence="1" id="KW-1133">Transmembrane helix</keyword>
<comment type="caution">
    <text evidence="2">The sequence shown here is derived from an EMBL/GenBank/DDBJ whole genome shotgun (WGS) entry which is preliminary data.</text>
</comment>
<keyword evidence="1" id="KW-0812">Transmembrane</keyword>
<organism evidence="2 3">
    <name type="scientific">Periweissella fabaria</name>
    <dbReference type="NCBI Taxonomy" id="546157"/>
    <lineage>
        <taxon>Bacteria</taxon>
        <taxon>Bacillati</taxon>
        <taxon>Bacillota</taxon>
        <taxon>Bacilli</taxon>
        <taxon>Lactobacillales</taxon>
        <taxon>Lactobacillaceae</taxon>
        <taxon>Periweissella</taxon>
    </lineage>
</organism>
<dbReference type="Proteomes" id="UP000789707">
    <property type="component" value="Unassembled WGS sequence"/>
</dbReference>
<feature type="transmembrane region" description="Helical" evidence="1">
    <location>
        <begin position="390"/>
        <end position="408"/>
    </location>
</feature>
<feature type="transmembrane region" description="Helical" evidence="1">
    <location>
        <begin position="155"/>
        <end position="173"/>
    </location>
</feature>
<dbReference type="EMBL" id="CAKKNS010000001">
    <property type="protein sequence ID" value="CAH0415860.1"/>
    <property type="molecule type" value="Genomic_DNA"/>
</dbReference>
<feature type="transmembrane region" description="Helical" evidence="1">
    <location>
        <begin position="98"/>
        <end position="117"/>
    </location>
</feature>
<protein>
    <recommendedName>
        <fullName evidence="4">YfhO family protein</fullName>
    </recommendedName>
</protein>
<feature type="transmembrane region" description="Helical" evidence="1">
    <location>
        <begin position="279"/>
        <end position="299"/>
    </location>
</feature>
<evidence type="ECO:0000313" key="3">
    <source>
        <dbReference type="Proteomes" id="UP000789707"/>
    </source>
</evidence>
<keyword evidence="1" id="KW-0472">Membrane</keyword>
<feature type="transmembrane region" description="Helical" evidence="1">
    <location>
        <begin position="67"/>
        <end position="91"/>
    </location>
</feature>
<accession>A0ABN8BJX7</accession>
<gene>
    <name evidence="2" type="ORF">WFA24289_00158</name>
</gene>
<keyword evidence="3" id="KW-1185">Reference proteome</keyword>
<name>A0ABN8BJX7_9LACO</name>
<proteinExistence type="predicted"/>
<feature type="transmembrane region" description="Helical" evidence="1">
    <location>
        <begin position="14"/>
        <end position="36"/>
    </location>
</feature>
<feature type="transmembrane region" description="Helical" evidence="1">
    <location>
        <begin position="179"/>
        <end position="212"/>
    </location>
</feature>
<evidence type="ECO:0000256" key="1">
    <source>
        <dbReference type="SAM" id="Phobius"/>
    </source>
</evidence>
<feature type="transmembrane region" description="Helical" evidence="1">
    <location>
        <begin position="311"/>
        <end position="330"/>
    </location>
</feature>
<feature type="transmembrane region" description="Helical" evidence="1">
    <location>
        <begin position="550"/>
        <end position="570"/>
    </location>
</feature>
<reference evidence="2 3" key="1">
    <citation type="submission" date="2021-11" db="EMBL/GenBank/DDBJ databases">
        <authorList>
            <person name="Depoorter E."/>
        </authorList>
    </citation>
    <scope>NUCLEOTIDE SEQUENCE [LARGE SCALE GENOMIC DNA]</scope>
    <source>
        <strain evidence="2 3">LMG 24289</strain>
    </source>
</reference>
<evidence type="ECO:0008006" key="4">
    <source>
        <dbReference type="Google" id="ProtNLM"/>
    </source>
</evidence>
<feature type="transmembrane region" description="Helical" evidence="1">
    <location>
        <begin position="350"/>
        <end position="370"/>
    </location>
</feature>
<feature type="transmembrane region" description="Helical" evidence="1">
    <location>
        <begin position="224"/>
        <end position="242"/>
    </location>
</feature>
<sequence length="584" mass="65807">MEDQHILKQVKVRYSYYLILALIVNAVSIIILPRILNSFDVPFHISRVVGAWGGWKSGQLIPYVNPWAIHGMGLGSNYFYGTWQAFLLAPLYGLTHSVAVTFTIFNIVATFVAGILMDKLLRQFFHGNAIMVASSFYMASPFMLHNLFVTQDQGAILGIALLPMIFIGVFRILKDQDNGIGYLAIGSALLLSSHLLSTFLAILAVIIILIWAWRDINLQTIMRFVSAGLLALVISAFFWLPLLELKSLDLYNAFFKDIYVMDRTAAFLTKSNSWQPYSILIKVVNGLALIGAVGLIVKWPTVKQRTDQMQFSLFKVSLVITAVFAFLSYAPLNWRYLPSVFYNLQFLWRFMYIGYFFMAFLIAIAIEVFVQEYSSFSNFSSHKRISKTVVVTLGISLVLALGQTFQYAHSVRHAVKLANQPAAIANGYKAFNPHTKSDAWYFEYASTGVYLHQGIISNPAVILEKHNVTATNIKMHTLDANQFISADVNVKAADNYLVFKKIFYPGYYVRLASGQRVNLPATHNIDGLVAVRLPANYKGQINVGFQVPLLYVWMWAISLCGLVLTIVTMLRKRGQGGQYDQVRY</sequence>
<evidence type="ECO:0000313" key="2">
    <source>
        <dbReference type="EMBL" id="CAH0415860.1"/>
    </source>
</evidence>
<dbReference type="RefSeq" id="WP_230095939.1">
    <property type="nucleotide sequence ID" value="NZ_CAKKNS010000001.1"/>
</dbReference>
<feature type="transmembrane region" description="Helical" evidence="1">
    <location>
        <begin position="129"/>
        <end position="148"/>
    </location>
</feature>